<dbReference type="EMBL" id="CP038852">
    <property type="protein sequence ID" value="QIZ21272.1"/>
    <property type="molecule type" value="Genomic_DNA"/>
</dbReference>
<dbReference type="Proteomes" id="UP000501094">
    <property type="component" value="Chromosome"/>
</dbReference>
<evidence type="ECO:0000256" key="1">
    <source>
        <dbReference type="ARBA" id="ARBA00022679"/>
    </source>
</evidence>
<proteinExistence type="predicted"/>
<dbReference type="GO" id="GO:0016765">
    <property type="term" value="F:transferase activity, transferring alkyl or aryl (other than methyl) groups"/>
    <property type="evidence" value="ECO:0007669"/>
    <property type="project" value="InterPro"/>
</dbReference>
<dbReference type="PROSITE" id="PS01044">
    <property type="entry name" value="SQUALEN_PHYTOEN_SYN_1"/>
    <property type="match status" value="1"/>
</dbReference>
<dbReference type="Pfam" id="PF00494">
    <property type="entry name" value="SQS_PSY"/>
    <property type="match status" value="1"/>
</dbReference>
<name>A0A6H1Q2W4_9PROT</name>
<dbReference type="SFLD" id="SFLDS00005">
    <property type="entry name" value="Isoprenoid_Synthase_Type_I"/>
    <property type="match status" value="1"/>
</dbReference>
<dbReference type="InterPro" id="IPR002060">
    <property type="entry name" value="Squ/phyt_synthse"/>
</dbReference>
<protein>
    <submittedName>
        <fullName evidence="2">Phytoene synthase</fullName>
    </submittedName>
</protein>
<dbReference type="Gene3D" id="1.10.600.10">
    <property type="entry name" value="Farnesyl Diphosphate Synthase"/>
    <property type="match status" value="1"/>
</dbReference>
<organism evidence="2 3">
    <name type="scientific">Candidatus Pelagibacter giovannonii</name>
    <dbReference type="NCBI Taxonomy" id="2563896"/>
    <lineage>
        <taxon>Bacteria</taxon>
        <taxon>Pseudomonadati</taxon>
        <taxon>Pseudomonadota</taxon>
        <taxon>Alphaproteobacteria</taxon>
        <taxon>Candidatus Pelagibacterales</taxon>
        <taxon>Candidatus Pelagibacteraceae</taxon>
        <taxon>Candidatus Pelagibacter</taxon>
    </lineage>
</organism>
<dbReference type="InterPro" id="IPR019845">
    <property type="entry name" value="Squalene/phytoene_synthase_CS"/>
</dbReference>
<dbReference type="SUPFAM" id="SSF48576">
    <property type="entry name" value="Terpenoid synthases"/>
    <property type="match status" value="1"/>
</dbReference>
<gene>
    <name evidence="2" type="ORF">E5R92_05685</name>
</gene>
<sequence>MSNKNYLSIYAKSFNWAGFFLPQKTYQKCSSLYDFCRTVDNIADDDGELDSKKKNLLIFKNDFFNKNFNNIIIKNMWDLMDRHLISIKIVEDLFDGVESDLNKKVQLNNKKDLLIYSYRVAGTVGLMMAKILDVKDDNSMKAAIDLGIAMQLTNISRDVVEDSKINRFYIKNNFDTIRDTLALADIFYKSSFVAIKEIPFKFRFAILVARRVYKKIGDRILKTGNMENYNKAGKIYINSITKVYETIFSIFDLVTLFLTKQKSSYMNNEHLLINEEIDLNERI</sequence>
<evidence type="ECO:0000313" key="2">
    <source>
        <dbReference type="EMBL" id="QIZ21272.1"/>
    </source>
</evidence>
<reference evidence="2 3" key="1">
    <citation type="journal article" date="2020" name="Nat. Microbiol.">
        <title>Lysogenic host-virus interactions in SAR11 marine bacteria.</title>
        <authorList>
            <person name="Morris R.M."/>
            <person name="Cain K.R."/>
            <person name="Hvorecny K.L."/>
            <person name="Kollman J.M."/>
        </authorList>
    </citation>
    <scope>NUCLEOTIDE SEQUENCE [LARGE SCALE GENOMIC DNA]</scope>
    <source>
        <strain evidence="2 3">NP1</strain>
    </source>
</reference>
<evidence type="ECO:0000313" key="3">
    <source>
        <dbReference type="Proteomes" id="UP000501094"/>
    </source>
</evidence>
<dbReference type="SFLD" id="SFLDG01018">
    <property type="entry name" value="Squalene/Phytoene_Synthase_Lik"/>
    <property type="match status" value="1"/>
</dbReference>
<accession>A0A6H1Q2W4</accession>
<dbReference type="PANTHER" id="PTHR31480">
    <property type="entry name" value="BIFUNCTIONAL LYCOPENE CYCLASE/PHYTOENE SYNTHASE"/>
    <property type="match status" value="1"/>
</dbReference>
<keyword evidence="3" id="KW-1185">Reference proteome</keyword>
<dbReference type="RefSeq" id="WP_168607131.1">
    <property type="nucleotide sequence ID" value="NZ_CP038852.1"/>
</dbReference>
<dbReference type="InterPro" id="IPR008949">
    <property type="entry name" value="Isoprenoid_synthase_dom_sf"/>
</dbReference>
<dbReference type="KEGG" id="peg:E5R92_05685"/>
<keyword evidence="1" id="KW-0808">Transferase</keyword>
<dbReference type="GO" id="GO:0008299">
    <property type="term" value="P:isoprenoid biosynthetic process"/>
    <property type="evidence" value="ECO:0007669"/>
    <property type="project" value="UniProtKB-ARBA"/>
</dbReference>
<dbReference type="AlphaFoldDB" id="A0A6H1Q2W4"/>